<evidence type="ECO:0000259" key="2">
    <source>
        <dbReference type="SMART" id="SM01283"/>
    </source>
</evidence>
<dbReference type="Proteomes" id="UP000678393">
    <property type="component" value="Unassembled WGS sequence"/>
</dbReference>
<reference evidence="3" key="1">
    <citation type="submission" date="2021-04" db="EMBL/GenBank/DDBJ databases">
        <authorList>
            <consortium name="Molecular Ecology Group"/>
        </authorList>
    </citation>
    <scope>NUCLEOTIDE SEQUENCE</scope>
</reference>
<dbReference type="InterPro" id="IPR038095">
    <property type="entry name" value="Costars_sf"/>
</dbReference>
<dbReference type="EMBL" id="CAJHNH020004079">
    <property type="protein sequence ID" value="CAG5130524.1"/>
    <property type="molecule type" value="Genomic_DNA"/>
</dbReference>
<name>A0A8S3ZLK2_9EUPU</name>
<gene>
    <name evidence="3" type="ORF">CUNI_LOCUS16082</name>
</gene>
<dbReference type="PANTHER" id="PTHR22739">
    <property type="entry name" value="STRIATED MUSCLE ACTIVATOR OF RHO-DEPENDENT SIGNALING-RELATED"/>
    <property type="match status" value="1"/>
</dbReference>
<dbReference type="AlphaFoldDB" id="A0A8S3ZLK2"/>
<sequence length="155" mass="17641">MATERINGKQGHFHGKLSQWQKRADDHKEKQLINPFSEWDRVSPRPVISKDDPNYGRPVEGSLTEHRGKQAHKHISNAIVELCQIICSLGDPNPDGTHSITFGRLFLAYTRISDTVVGLLIRGRKYGFVQFEGEMLYQRQDDNVVITCLQVPESV</sequence>
<dbReference type="InterPro" id="IPR026111">
    <property type="entry name" value="Abra"/>
</dbReference>
<protein>
    <recommendedName>
        <fullName evidence="2">Costars domain-containing protein</fullName>
    </recommendedName>
</protein>
<dbReference type="GO" id="GO:0030017">
    <property type="term" value="C:sarcomere"/>
    <property type="evidence" value="ECO:0007669"/>
    <property type="project" value="TreeGrafter"/>
</dbReference>
<dbReference type="GO" id="GO:0035025">
    <property type="term" value="P:positive regulation of Rho protein signal transduction"/>
    <property type="evidence" value="ECO:0007669"/>
    <property type="project" value="InterPro"/>
</dbReference>
<dbReference type="InterPro" id="IPR027817">
    <property type="entry name" value="Costars_dom"/>
</dbReference>
<dbReference type="GO" id="GO:0045944">
    <property type="term" value="P:positive regulation of transcription by RNA polymerase II"/>
    <property type="evidence" value="ECO:0007669"/>
    <property type="project" value="TreeGrafter"/>
</dbReference>
<feature type="region of interest" description="Disordered" evidence="1">
    <location>
        <begin position="1"/>
        <end position="26"/>
    </location>
</feature>
<dbReference type="OrthoDB" id="9871914at2759"/>
<dbReference type="SMART" id="SM01283">
    <property type="entry name" value="Costars"/>
    <property type="match status" value="1"/>
</dbReference>
<accession>A0A8S3ZLK2</accession>
<dbReference type="PANTHER" id="PTHR22739:SF7">
    <property type="entry name" value="EG:152A3.3 PROTEIN-RELATED"/>
    <property type="match status" value="1"/>
</dbReference>
<keyword evidence="4" id="KW-1185">Reference proteome</keyword>
<dbReference type="Gene3D" id="1.10.10.1540">
    <property type="entry name" value="Costar domain"/>
    <property type="match status" value="1"/>
</dbReference>
<feature type="region of interest" description="Disordered" evidence="1">
    <location>
        <begin position="43"/>
        <end position="68"/>
    </location>
</feature>
<organism evidence="3 4">
    <name type="scientific">Candidula unifasciata</name>
    <dbReference type="NCBI Taxonomy" id="100452"/>
    <lineage>
        <taxon>Eukaryota</taxon>
        <taxon>Metazoa</taxon>
        <taxon>Spiralia</taxon>
        <taxon>Lophotrochozoa</taxon>
        <taxon>Mollusca</taxon>
        <taxon>Gastropoda</taxon>
        <taxon>Heterobranchia</taxon>
        <taxon>Euthyneura</taxon>
        <taxon>Panpulmonata</taxon>
        <taxon>Eupulmonata</taxon>
        <taxon>Stylommatophora</taxon>
        <taxon>Helicina</taxon>
        <taxon>Helicoidea</taxon>
        <taxon>Geomitridae</taxon>
        <taxon>Candidula</taxon>
    </lineage>
</organism>
<evidence type="ECO:0000313" key="3">
    <source>
        <dbReference type="EMBL" id="CAG5130524.1"/>
    </source>
</evidence>
<dbReference type="GO" id="GO:0003779">
    <property type="term" value="F:actin binding"/>
    <property type="evidence" value="ECO:0007669"/>
    <property type="project" value="InterPro"/>
</dbReference>
<feature type="domain" description="Costars" evidence="2">
    <location>
        <begin position="73"/>
        <end position="149"/>
    </location>
</feature>
<dbReference type="Pfam" id="PF14705">
    <property type="entry name" value="Costars"/>
    <property type="match status" value="1"/>
</dbReference>
<proteinExistence type="predicted"/>
<evidence type="ECO:0000256" key="1">
    <source>
        <dbReference type="SAM" id="MobiDB-lite"/>
    </source>
</evidence>
<comment type="caution">
    <text evidence="3">The sequence shown here is derived from an EMBL/GenBank/DDBJ whole genome shotgun (WGS) entry which is preliminary data.</text>
</comment>
<feature type="compositionally biased region" description="Basic and acidic residues" evidence="1">
    <location>
        <begin position="43"/>
        <end position="54"/>
    </location>
</feature>
<evidence type="ECO:0000313" key="4">
    <source>
        <dbReference type="Proteomes" id="UP000678393"/>
    </source>
</evidence>